<evidence type="ECO:0000313" key="2">
    <source>
        <dbReference type="Proteomes" id="UP000585507"/>
    </source>
</evidence>
<sequence>MTILLMITLSALVLIGVSHMAASRAQKLDQRQKSLVPVRIHTDRR</sequence>
<accession>A0A7W8UFV4</accession>
<evidence type="ECO:0000313" key="1">
    <source>
        <dbReference type="EMBL" id="MBB5538612.1"/>
    </source>
</evidence>
<dbReference type="Proteomes" id="UP000585507">
    <property type="component" value="Unassembled WGS sequence"/>
</dbReference>
<reference evidence="1 2" key="1">
    <citation type="submission" date="2020-08" db="EMBL/GenBank/DDBJ databases">
        <title>Genomic Encyclopedia of Type Strains, Phase IV (KMG-V): Genome sequencing to study the core and pangenomes of soil and plant-associated prokaryotes.</title>
        <authorList>
            <person name="Whitman W."/>
        </authorList>
    </citation>
    <scope>NUCLEOTIDE SEQUENCE [LARGE SCALE GENOMIC DNA]</scope>
    <source>
        <strain evidence="1 2">SEMIA 4084</strain>
    </source>
</reference>
<protein>
    <submittedName>
        <fullName evidence="1">Uncharacterized protein</fullName>
    </submittedName>
</protein>
<proteinExistence type="predicted"/>
<comment type="caution">
    <text evidence="1">The sequence shown here is derived from an EMBL/GenBank/DDBJ whole genome shotgun (WGS) entry which is preliminary data.</text>
</comment>
<dbReference type="RefSeq" id="WP_018330077.1">
    <property type="nucleotide sequence ID" value="NZ_JACHBK010000014.1"/>
</dbReference>
<dbReference type="AlphaFoldDB" id="A0A7W8UFV4"/>
<keyword evidence="2" id="KW-1185">Reference proteome</keyword>
<dbReference type="EMBL" id="JACHBK010000014">
    <property type="protein sequence ID" value="MBB5538612.1"/>
    <property type="molecule type" value="Genomic_DNA"/>
</dbReference>
<organism evidence="1 2">
    <name type="scientific">Rhizobium giardinii</name>
    <dbReference type="NCBI Taxonomy" id="56731"/>
    <lineage>
        <taxon>Bacteria</taxon>
        <taxon>Pseudomonadati</taxon>
        <taxon>Pseudomonadota</taxon>
        <taxon>Alphaproteobacteria</taxon>
        <taxon>Hyphomicrobiales</taxon>
        <taxon>Rhizobiaceae</taxon>
        <taxon>Rhizobium/Agrobacterium group</taxon>
        <taxon>Rhizobium</taxon>
    </lineage>
</organism>
<name>A0A7W8UFV4_9HYPH</name>
<gene>
    <name evidence="1" type="ORF">GGD55_005351</name>
</gene>